<gene>
    <name evidence="1" type="ORF">TWF481_010364</name>
</gene>
<keyword evidence="2" id="KW-1185">Reference proteome</keyword>
<accession>A0AAV9W6J5</accession>
<dbReference type="Proteomes" id="UP001370758">
    <property type="component" value="Unassembled WGS sequence"/>
</dbReference>
<proteinExistence type="predicted"/>
<dbReference type="EMBL" id="JAVHJL010000007">
    <property type="protein sequence ID" value="KAK6500007.1"/>
    <property type="molecule type" value="Genomic_DNA"/>
</dbReference>
<comment type="caution">
    <text evidence="1">The sequence shown here is derived from an EMBL/GenBank/DDBJ whole genome shotgun (WGS) entry which is preliminary data.</text>
</comment>
<evidence type="ECO:0000313" key="2">
    <source>
        <dbReference type="Proteomes" id="UP001370758"/>
    </source>
</evidence>
<dbReference type="AlphaFoldDB" id="A0AAV9W6J5"/>
<name>A0AAV9W6J5_9PEZI</name>
<reference evidence="1 2" key="1">
    <citation type="submission" date="2023-08" db="EMBL/GenBank/DDBJ databases">
        <authorList>
            <person name="Palmer J.M."/>
        </authorList>
    </citation>
    <scope>NUCLEOTIDE SEQUENCE [LARGE SCALE GENOMIC DNA]</scope>
    <source>
        <strain evidence="1 2">TWF481</strain>
    </source>
</reference>
<organism evidence="1 2">
    <name type="scientific">Arthrobotrys musiformis</name>
    <dbReference type="NCBI Taxonomy" id="47236"/>
    <lineage>
        <taxon>Eukaryota</taxon>
        <taxon>Fungi</taxon>
        <taxon>Dikarya</taxon>
        <taxon>Ascomycota</taxon>
        <taxon>Pezizomycotina</taxon>
        <taxon>Orbiliomycetes</taxon>
        <taxon>Orbiliales</taxon>
        <taxon>Orbiliaceae</taxon>
        <taxon>Arthrobotrys</taxon>
    </lineage>
</organism>
<evidence type="ECO:0000313" key="1">
    <source>
        <dbReference type="EMBL" id="KAK6500007.1"/>
    </source>
</evidence>
<sequence>MEEEFSTAETWIIEAQPHQGENLYTQKIRVRLGLKRLKSAAGQIASLSPLTTSQSGKASLSNTFHRTFSNLYRFLICKIEYCFKWYRYYHTKLISYNWLVQAYGLQSTVEGAGYYLCTSDRSWLLHKNLSSKLNVLS</sequence>
<protein>
    <submittedName>
        <fullName evidence="1">Uncharacterized protein</fullName>
    </submittedName>
</protein>